<dbReference type="PROSITE" id="PS51257">
    <property type="entry name" value="PROKAR_LIPOPROTEIN"/>
    <property type="match status" value="1"/>
</dbReference>
<comment type="caution">
    <text evidence="1">The sequence shown here is derived from an EMBL/GenBank/DDBJ whole genome shotgun (WGS) entry which is preliminary data.</text>
</comment>
<evidence type="ECO:0008006" key="3">
    <source>
        <dbReference type="Google" id="ProtNLM"/>
    </source>
</evidence>
<gene>
    <name evidence="1" type="ORF">CLPU_36c00090</name>
</gene>
<dbReference type="Proteomes" id="UP000037267">
    <property type="component" value="Unassembled WGS sequence"/>
</dbReference>
<dbReference type="EMBL" id="LGSS01000036">
    <property type="protein sequence ID" value="KNF06993.1"/>
    <property type="molecule type" value="Genomic_DNA"/>
</dbReference>
<sequence length="118" mass="13817">MKKIINLIIIFGLSILLYGCTDYKLVGEVEAVVISKEYKESYTTTMPMIIPTGKTIITTMRSEIHPEQYNVELKYKDVSTTINDKRLYESVKMQDKVKVNYYTSEDNKNKKIRYESKE</sequence>
<evidence type="ECO:0000313" key="2">
    <source>
        <dbReference type="Proteomes" id="UP000037267"/>
    </source>
</evidence>
<reference evidence="2" key="1">
    <citation type="submission" date="2015-07" db="EMBL/GenBank/DDBJ databases">
        <title>Draft genome sequence of the purine-degrading Gottschalkia purinilyticum DSM 1384 (formerly Clostridium purinilyticum).</title>
        <authorList>
            <person name="Poehlein A."/>
            <person name="Schiel-Bengelsdorf B."/>
            <person name="Bengelsdorf F.R."/>
            <person name="Daniel R."/>
            <person name="Duerre P."/>
        </authorList>
    </citation>
    <scope>NUCLEOTIDE SEQUENCE [LARGE SCALE GENOMIC DNA]</scope>
    <source>
        <strain evidence="2">DSM 1384</strain>
    </source>
</reference>
<proteinExistence type="predicted"/>
<keyword evidence="2" id="KW-1185">Reference proteome</keyword>
<dbReference type="AlphaFoldDB" id="A0A0L0W643"/>
<dbReference type="RefSeq" id="WP_050379061.1">
    <property type="nucleotide sequence ID" value="NZ_LGSS01000036.1"/>
</dbReference>
<dbReference type="STRING" id="1503.CLPU_36c00090"/>
<accession>A0A0L0W643</accession>
<evidence type="ECO:0000313" key="1">
    <source>
        <dbReference type="EMBL" id="KNF06993.1"/>
    </source>
</evidence>
<protein>
    <recommendedName>
        <fullName evidence="3">Lipoprotein</fullName>
    </recommendedName>
</protein>
<name>A0A0L0W643_GOTPU</name>
<organism evidence="1 2">
    <name type="scientific">Gottschalkia purinilytica</name>
    <name type="common">Clostridium purinilyticum</name>
    <dbReference type="NCBI Taxonomy" id="1503"/>
    <lineage>
        <taxon>Bacteria</taxon>
        <taxon>Bacillati</taxon>
        <taxon>Bacillota</taxon>
        <taxon>Tissierellia</taxon>
        <taxon>Tissierellales</taxon>
        <taxon>Gottschalkiaceae</taxon>
        <taxon>Gottschalkia</taxon>
    </lineage>
</organism>